<dbReference type="Pfam" id="PF02743">
    <property type="entry name" value="dCache_1"/>
    <property type="match status" value="1"/>
</dbReference>
<evidence type="ECO:0000259" key="12">
    <source>
        <dbReference type="PROSITE" id="PS50885"/>
    </source>
</evidence>
<evidence type="ECO:0000256" key="10">
    <source>
        <dbReference type="SAM" id="Phobius"/>
    </source>
</evidence>
<evidence type="ECO:0000259" key="11">
    <source>
        <dbReference type="PROSITE" id="PS50111"/>
    </source>
</evidence>
<dbReference type="Gene3D" id="1.10.287.950">
    <property type="entry name" value="Methyl-accepting chemotaxis protein"/>
    <property type="match status" value="1"/>
</dbReference>
<dbReference type="Pfam" id="PF00015">
    <property type="entry name" value="MCPsignal"/>
    <property type="match status" value="1"/>
</dbReference>
<dbReference type="SUPFAM" id="SSF103190">
    <property type="entry name" value="Sensory domain-like"/>
    <property type="match status" value="1"/>
</dbReference>
<keyword evidence="2" id="KW-1003">Cell membrane</keyword>
<evidence type="ECO:0000313" key="14">
    <source>
        <dbReference type="Proteomes" id="UP000185669"/>
    </source>
</evidence>
<dbReference type="CDD" id="cd06225">
    <property type="entry name" value="HAMP"/>
    <property type="match status" value="1"/>
</dbReference>
<feature type="domain" description="HAMP" evidence="12">
    <location>
        <begin position="317"/>
        <end position="369"/>
    </location>
</feature>
<keyword evidence="7 9" id="KW-0807">Transducer</keyword>
<evidence type="ECO:0000256" key="3">
    <source>
        <dbReference type="ARBA" id="ARBA00022500"/>
    </source>
</evidence>
<comment type="similarity">
    <text evidence="8">Belongs to the methyl-accepting chemotaxis (MCP) protein family.</text>
</comment>
<dbReference type="PROSITE" id="PS50885">
    <property type="entry name" value="HAMP"/>
    <property type="match status" value="1"/>
</dbReference>
<evidence type="ECO:0000256" key="4">
    <source>
        <dbReference type="ARBA" id="ARBA00022692"/>
    </source>
</evidence>
<dbReference type="Proteomes" id="UP000185669">
    <property type="component" value="Unassembled WGS sequence"/>
</dbReference>
<evidence type="ECO:0000313" key="13">
    <source>
        <dbReference type="EMBL" id="SIQ91382.1"/>
    </source>
</evidence>
<dbReference type="CDD" id="cd18773">
    <property type="entry name" value="PDC1_HK_sensor"/>
    <property type="match status" value="1"/>
</dbReference>
<dbReference type="InterPro" id="IPR003660">
    <property type="entry name" value="HAMP_dom"/>
</dbReference>
<dbReference type="SUPFAM" id="SSF58104">
    <property type="entry name" value="Methyl-accepting chemotaxis protein (MCP) signaling domain"/>
    <property type="match status" value="1"/>
</dbReference>
<evidence type="ECO:0000256" key="6">
    <source>
        <dbReference type="ARBA" id="ARBA00023136"/>
    </source>
</evidence>
<dbReference type="PROSITE" id="PS50111">
    <property type="entry name" value="CHEMOTAXIS_TRANSDUC_2"/>
    <property type="match status" value="1"/>
</dbReference>
<dbReference type="SMART" id="SM00283">
    <property type="entry name" value="MA"/>
    <property type="match status" value="1"/>
</dbReference>
<dbReference type="STRING" id="56779.SAMN05421834_11010"/>
<dbReference type="GO" id="GO:0005886">
    <property type="term" value="C:plasma membrane"/>
    <property type="evidence" value="ECO:0007669"/>
    <property type="project" value="UniProtKB-SubCell"/>
</dbReference>
<dbReference type="PANTHER" id="PTHR32089:SF112">
    <property type="entry name" value="LYSOZYME-LIKE PROTEIN-RELATED"/>
    <property type="match status" value="1"/>
</dbReference>
<reference evidence="14" key="1">
    <citation type="submission" date="2017-01" db="EMBL/GenBank/DDBJ databases">
        <authorList>
            <person name="Varghese N."/>
            <person name="Submissions S."/>
        </authorList>
    </citation>
    <scope>NUCLEOTIDE SEQUENCE [LARGE SCALE GENOMIC DNA]</scope>
    <source>
        <strain evidence="14">ATCC 700103</strain>
    </source>
</reference>
<dbReference type="PANTHER" id="PTHR32089">
    <property type="entry name" value="METHYL-ACCEPTING CHEMOTAXIS PROTEIN MCPB"/>
    <property type="match status" value="1"/>
</dbReference>
<comment type="subcellular location">
    <subcellularLocation>
        <location evidence="1">Cell membrane</location>
        <topology evidence="1">Multi-pass membrane protein</topology>
    </subcellularLocation>
</comment>
<feature type="transmembrane region" description="Helical" evidence="10">
    <location>
        <begin position="296"/>
        <end position="315"/>
    </location>
</feature>
<evidence type="ECO:0000256" key="5">
    <source>
        <dbReference type="ARBA" id="ARBA00022989"/>
    </source>
</evidence>
<dbReference type="GO" id="GO:0006935">
    <property type="term" value="P:chemotaxis"/>
    <property type="evidence" value="ECO:0007669"/>
    <property type="project" value="UniProtKB-KW"/>
</dbReference>
<keyword evidence="4 10" id="KW-0812">Transmembrane</keyword>
<gene>
    <name evidence="13" type="ORF">SAMN05421834_11010</name>
</gene>
<evidence type="ECO:0000256" key="2">
    <source>
        <dbReference type="ARBA" id="ARBA00022475"/>
    </source>
</evidence>
<dbReference type="AlphaFoldDB" id="A0A1N6WMX6"/>
<evidence type="ECO:0000256" key="9">
    <source>
        <dbReference type="PROSITE-ProRule" id="PRU00284"/>
    </source>
</evidence>
<evidence type="ECO:0000256" key="1">
    <source>
        <dbReference type="ARBA" id="ARBA00004651"/>
    </source>
</evidence>
<keyword evidence="6 10" id="KW-0472">Membrane</keyword>
<dbReference type="Gene3D" id="3.30.450.20">
    <property type="entry name" value="PAS domain"/>
    <property type="match status" value="2"/>
</dbReference>
<feature type="transmembrane region" description="Helical" evidence="10">
    <location>
        <begin position="21"/>
        <end position="45"/>
    </location>
</feature>
<dbReference type="OrthoDB" id="9814363at2"/>
<organism evidence="13 14">
    <name type="scientific">Halanaerobium kushneri</name>
    <dbReference type="NCBI Taxonomy" id="56779"/>
    <lineage>
        <taxon>Bacteria</taxon>
        <taxon>Bacillati</taxon>
        <taxon>Bacillota</taxon>
        <taxon>Clostridia</taxon>
        <taxon>Halanaerobiales</taxon>
        <taxon>Halanaerobiaceae</taxon>
        <taxon>Halanaerobium</taxon>
    </lineage>
</organism>
<evidence type="ECO:0000256" key="8">
    <source>
        <dbReference type="ARBA" id="ARBA00029447"/>
    </source>
</evidence>
<dbReference type="InterPro" id="IPR004089">
    <property type="entry name" value="MCPsignal_dom"/>
</dbReference>
<keyword evidence="3" id="KW-0145">Chemotaxis</keyword>
<dbReference type="InterPro" id="IPR029151">
    <property type="entry name" value="Sensor-like_sf"/>
</dbReference>
<keyword evidence="14" id="KW-1185">Reference proteome</keyword>
<feature type="domain" description="Methyl-accepting transducer" evidence="11">
    <location>
        <begin position="388"/>
        <end position="624"/>
    </location>
</feature>
<evidence type="ECO:0000256" key="7">
    <source>
        <dbReference type="ARBA" id="ARBA00023224"/>
    </source>
</evidence>
<sequence>MIKINFRWLKKDFKLNKYIHSINFKLIAVVIIVVSISLFSLGYIINSEITKGLKEETHQNNLDIVELIKKESSKFFLGSEKSLSRVAEDYGLRSNNQAELVAKRKFREEMENYDYFSTMFYLGADGSYTVLSEGESIDYNFSQKEEWLAKAREKKETFWTATHSDISGDRLTITAVRPVRDYSDNFIGIVAANISTTNLSEIISWQIGEAGFVYLTDSSGKVIAHTDQGLLKNRIDMSEHLNMEELLVSKEIKTINYENEEFLLSYVKIDKINGALLAQVPSSQAYSLMNKIRNTVITSAFVILIMLVLLLFVFIRKTLIKPILFLEQELDKAEKGNFELKLDLNRQDEIGKLSSGFQNLLRKISLILKNVEQLSEELLISSDSINSATSEIMLSTQENQEVFVRVKEGADIQENNIEEIHQKTMLLAEDIKKLKNNNDLLSESSVLMNKSTEEGRESIEDVKKQMLVIKEKIEMVSEDISALISLSDDIDNILDVINGISKQTNLLALNASIEAARAGQAGRGFSVVAEEIRELSEESRDSAERISKLIREIKSETHKAGENMAAGKEELNTGIKTVSKNTQSYLQIRKSLDNVNQAIDKSYNSAEDADKNIKNILKNMGNISKISQENTNLSAKAQLQSKDQLKEIQEIDQQSEGLVQIINSLKKLIKNIKMGSEIKYSD</sequence>
<dbReference type="Gene3D" id="1.10.8.500">
    <property type="entry name" value="HAMP domain in histidine kinase"/>
    <property type="match status" value="1"/>
</dbReference>
<keyword evidence="5 10" id="KW-1133">Transmembrane helix</keyword>
<name>A0A1N6WMX6_9FIRM</name>
<proteinExistence type="inferred from homology"/>
<dbReference type="RefSeq" id="WP_076544860.1">
    <property type="nucleotide sequence ID" value="NZ_FTNC01000010.1"/>
</dbReference>
<dbReference type="InterPro" id="IPR033479">
    <property type="entry name" value="dCache_1"/>
</dbReference>
<accession>A0A1N6WMX6</accession>
<dbReference type="EMBL" id="FTNC01000010">
    <property type="protein sequence ID" value="SIQ91382.1"/>
    <property type="molecule type" value="Genomic_DNA"/>
</dbReference>
<protein>
    <submittedName>
        <fullName evidence="13">Methyl-accepting chemotaxis protein</fullName>
    </submittedName>
</protein>
<dbReference type="CDD" id="cd11386">
    <property type="entry name" value="MCP_signal"/>
    <property type="match status" value="1"/>
</dbReference>
<dbReference type="GO" id="GO:0007165">
    <property type="term" value="P:signal transduction"/>
    <property type="evidence" value="ECO:0007669"/>
    <property type="project" value="UniProtKB-KW"/>
</dbReference>